<accession>A0A1G2TX70</accession>
<gene>
    <name evidence="1" type="ORF">A3A96_00450</name>
</gene>
<dbReference type="EMBL" id="MHWB01000009">
    <property type="protein sequence ID" value="OHB01896.1"/>
    <property type="molecule type" value="Genomic_DNA"/>
</dbReference>
<name>A0A1G2TX70_9BACT</name>
<sequence>MAWEDRPQIIKDVGFDFSWDSKKVWALDIPAEEMDMQNLIWHFDIPFWEVEDTDDYNLKPWEVIDEPDKHSVHYKKIQKADLKYPIDIMENKGRWLILDGLHRLVKAHMQGLKKVMVRKIPREKIPEISKK</sequence>
<dbReference type="STRING" id="1802758.A3A96_00450"/>
<proteinExistence type="predicted"/>
<reference evidence="1 2" key="1">
    <citation type="journal article" date="2016" name="Nat. Commun.">
        <title>Thousands of microbial genomes shed light on interconnected biogeochemical processes in an aquifer system.</title>
        <authorList>
            <person name="Anantharaman K."/>
            <person name="Brown C.T."/>
            <person name="Hug L.A."/>
            <person name="Sharon I."/>
            <person name="Castelle C.J."/>
            <person name="Probst A.J."/>
            <person name="Thomas B.C."/>
            <person name="Singh A."/>
            <person name="Wilkins M.J."/>
            <person name="Karaoz U."/>
            <person name="Brodie E.L."/>
            <person name="Williams K.H."/>
            <person name="Hubbard S.S."/>
            <person name="Banfield J.F."/>
        </authorList>
    </citation>
    <scope>NUCLEOTIDE SEQUENCE [LARGE SCALE GENOMIC DNA]</scope>
</reference>
<dbReference type="SUPFAM" id="SSF110849">
    <property type="entry name" value="ParB/Sulfiredoxin"/>
    <property type="match status" value="1"/>
</dbReference>
<comment type="caution">
    <text evidence="1">The sequence shown here is derived from an EMBL/GenBank/DDBJ whole genome shotgun (WGS) entry which is preliminary data.</text>
</comment>
<organism evidence="1 2">
    <name type="scientific">Candidatus Zambryskibacteria bacterium RIFCSPLOWO2_01_FULL_39_39</name>
    <dbReference type="NCBI Taxonomy" id="1802758"/>
    <lineage>
        <taxon>Bacteria</taxon>
        <taxon>Candidatus Zambryskiibacteriota</taxon>
    </lineage>
</organism>
<dbReference type="InterPro" id="IPR036086">
    <property type="entry name" value="ParB/Sulfiredoxin_sf"/>
</dbReference>
<dbReference type="AlphaFoldDB" id="A0A1G2TX70"/>
<protein>
    <submittedName>
        <fullName evidence="1">Uncharacterized protein</fullName>
    </submittedName>
</protein>
<evidence type="ECO:0000313" key="1">
    <source>
        <dbReference type="EMBL" id="OHB01896.1"/>
    </source>
</evidence>
<dbReference type="Proteomes" id="UP000177707">
    <property type="component" value="Unassembled WGS sequence"/>
</dbReference>
<evidence type="ECO:0000313" key="2">
    <source>
        <dbReference type="Proteomes" id="UP000177707"/>
    </source>
</evidence>